<proteinExistence type="predicted"/>
<accession>A0A9Q3ZNP9</accession>
<sequence length="281" mass="31405">MTAWVFLTGACLVCLAALMLWRWRDLRADLTEARRLARFQPVEPDRFDPRMVADLPDPARRFFLWAITPGTKLFTVAALEMQGKFGMGDKEHPGYMPMRARQTLASPHGFVWSMRAGRGLRKLSGSDSGSWTRFWLSGLVPVARYGGTSDHRRSAFGRYAAEAVMWTPAAVLPRPGVTWDSVDAQTARVTIARDGLEQAVELTVDHSGAPVQIAFSRWSNANPEKAWRLQPFGAVLSDGRVFSGFRVPTHVEAGNHFGTESYFPFFVADVTDLRFPQLDQA</sequence>
<dbReference type="Pfam" id="PF20181">
    <property type="entry name" value="DUF6544"/>
    <property type="match status" value="1"/>
</dbReference>
<comment type="caution">
    <text evidence="1">The sequence shown here is derived from an EMBL/GenBank/DDBJ whole genome shotgun (WGS) entry which is preliminary data.</text>
</comment>
<organism evidence="1 2">
    <name type="scientific">Ruegeria pomeroyi</name>
    <dbReference type="NCBI Taxonomy" id="89184"/>
    <lineage>
        <taxon>Bacteria</taxon>
        <taxon>Pseudomonadati</taxon>
        <taxon>Pseudomonadota</taxon>
        <taxon>Alphaproteobacteria</taxon>
        <taxon>Rhodobacterales</taxon>
        <taxon>Roseobacteraceae</taxon>
        <taxon>Ruegeria</taxon>
    </lineage>
</organism>
<name>A0A9Q3ZNP9_9RHOB</name>
<protein>
    <submittedName>
        <fullName evidence="1">Uncharacterized protein</fullName>
    </submittedName>
</protein>
<dbReference type="AlphaFoldDB" id="A0A9Q3ZNP9"/>
<evidence type="ECO:0000313" key="2">
    <source>
        <dbReference type="Proteomes" id="UP000813672"/>
    </source>
</evidence>
<gene>
    <name evidence="1" type="ORF">KBY27_18010</name>
</gene>
<dbReference type="InterPro" id="IPR046674">
    <property type="entry name" value="DUF6544"/>
</dbReference>
<evidence type="ECO:0000313" key="1">
    <source>
        <dbReference type="EMBL" id="MCE8539355.1"/>
    </source>
</evidence>
<dbReference type="Proteomes" id="UP000813672">
    <property type="component" value="Unassembled WGS sequence"/>
</dbReference>
<dbReference type="EMBL" id="JAGQAF010000012">
    <property type="protein sequence ID" value="MCE8539355.1"/>
    <property type="molecule type" value="Genomic_DNA"/>
</dbReference>
<reference evidence="1" key="1">
    <citation type="journal article" date="2021" name="Environ. Microbiol.">
        <title>Cryptic niche differentiation of novel sediment ecotypes of Rugeria pomeroyi correlates with nitrate respiration.</title>
        <authorList>
            <person name="Lin X."/>
            <person name="McNichol J."/>
            <person name="Chu X."/>
            <person name="Qian Y."/>
            <person name="Luo H."/>
        </authorList>
    </citation>
    <scope>NUCLEOTIDE SEQUENCE</scope>
    <source>
        <strain evidence="1">SZCCDBB064</strain>
    </source>
</reference>